<keyword evidence="3" id="KW-0238">DNA-binding</keyword>
<dbReference type="PANTHER" id="PTHR31069">
    <property type="entry name" value="OLEATE-ACTIVATED TRANSCRIPTION FACTOR 1-RELATED"/>
    <property type="match status" value="1"/>
</dbReference>
<keyword evidence="8" id="KW-1185">Reference proteome</keyword>
<dbReference type="Pfam" id="PF08493">
    <property type="entry name" value="AflR"/>
    <property type="match status" value="1"/>
</dbReference>
<reference evidence="7 8" key="1">
    <citation type="submission" date="2020-01" db="EMBL/GenBank/DDBJ databases">
        <authorList>
            <consortium name="DOE Joint Genome Institute"/>
            <person name="Haridas S."/>
            <person name="Albert R."/>
            <person name="Binder M."/>
            <person name="Bloem J."/>
            <person name="Labutti K."/>
            <person name="Salamov A."/>
            <person name="Andreopoulos B."/>
            <person name="Baker S.E."/>
            <person name="Barry K."/>
            <person name="Bills G."/>
            <person name="Bluhm B.H."/>
            <person name="Cannon C."/>
            <person name="Castanera R."/>
            <person name="Culley D.E."/>
            <person name="Daum C."/>
            <person name="Ezra D."/>
            <person name="Gonzalez J.B."/>
            <person name="Henrissat B."/>
            <person name="Kuo A."/>
            <person name="Liang C."/>
            <person name="Lipzen A."/>
            <person name="Lutzoni F."/>
            <person name="Magnuson J."/>
            <person name="Mondo S."/>
            <person name="Nolan M."/>
            <person name="Ohm R."/>
            <person name="Pangilinan J."/>
            <person name="Park H.-J.H."/>
            <person name="Ramirez L."/>
            <person name="Alfaro M."/>
            <person name="Sun H."/>
            <person name="Tritt A."/>
            <person name="Yoshinaga Y."/>
            <person name="Zwiers L.-H.L."/>
            <person name="Turgeon B.G."/>
            <person name="Goodwin S.B."/>
            <person name="Spatafora J.W."/>
            <person name="Crous P.W."/>
            <person name="Grigoriev I.V."/>
        </authorList>
    </citation>
    <scope>NUCLEOTIDE SEQUENCE [LARGE SCALE GENOMIC DNA]</scope>
    <source>
        <strain evidence="7 8">CBS 611.86</strain>
    </source>
</reference>
<organism evidence="7 8">
    <name type="scientific">Massariosphaeria phaeospora</name>
    <dbReference type="NCBI Taxonomy" id="100035"/>
    <lineage>
        <taxon>Eukaryota</taxon>
        <taxon>Fungi</taxon>
        <taxon>Dikarya</taxon>
        <taxon>Ascomycota</taxon>
        <taxon>Pezizomycotina</taxon>
        <taxon>Dothideomycetes</taxon>
        <taxon>Pleosporomycetidae</taxon>
        <taxon>Pleosporales</taxon>
        <taxon>Pleosporales incertae sedis</taxon>
        <taxon>Massariosphaeria</taxon>
    </lineage>
</organism>
<dbReference type="EMBL" id="JAADJZ010000001">
    <property type="protein sequence ID" value="KAF2878492.1"/>
    <property type="molecule type" value="Genomic_DNA"/>
</dbReference>
<dbReference type="CDD" id="cd00067">
    <property type="entry name" value="GAL4"/>
    <property type="match status" value="1"/>
</dbReference>
<dbReference type="SUPFAM" id="SSF57701">
    <property type="entry name" value="Zn2/Cys6 DNA-binding domain"/>
    <property type="match status" value="1"/>
</dbReference>
<proteinExistence type="predicted"/>
<evidence type="ECO:0000256" key="5">
    <source>
        <dbReference type="ARBA" id="ARBA00023242"/>
    </source>
</evidence>
<dbReference type="GO" id="GO:0045122">
    <property type="term" value="P:aflatoxin biosynthetic process"/>
    <property type="evidence" value="ECO:0007669"/>
    <property type="project" value="InterPro"/>
</dbReference>
<dbReference type="SMART" id="SM00066">
    <property type="entry name" value="GAL4"/>
    <property type="match status" value="1"/>
</dbReference>
<dbReference type="InterPro" id="IPR050675">
    <property type="entry name" value="OAF3"/>
</dbReference>
<dbReference type="AlphaFoldDB" id="A0A7C8IK53"/>
<dbReference type="GO" id="GO:0008270">
    <property type="term" value="F:zinc ion binding"/>
    <property type="evidence" value="ECO:0007669"/>
    <property type="project" value="InterPro"/>
</dbReference>
<keyword evidence="1" id="KW-0479">Metal-binding</keyword>
<accession>A0A7C8IK53</accession>
<sequence length="404" mass="43890">MPAPSGIKLRDSCDSCAASKVKCSKDKPSCNRCMERGVTCQYLVTQKTGRKMRRRDLRNDSVDTTSACQTMTPPLSLASPCSPQLDPVTDISMLDSQFSALDTSTPLYSGLEDFLSTLPTTSSFDNLPNHLTSPDYTNESYVAGNYALNPADIPFPTNGDSLFTSKDMGIESLDFDLASLASAFPTAQQPNEPQTPATSPHSNNLELALRLMAQLSSREDDPSLTPSLATPTSELQTVINKNKQVMETVNTLLQSPCSPDGYCLVVVCLVVSKVLSTYAAAAHGLCARETTKRRLSISASSSNLSAWSAAGEPQADRTDPMAAQRVLDELYRVQASVDQLGAKMQLCTKRNRTFGGETFGIDSEATLTAFPFSATVLDQLYAELRKRLSTLSLELIDELKRYWA</sequence>
<dbReference type="OrthoDB" id="2328572at2759"/>
<dbReference type="InterPro" id="IPR001138">
    <property type="entry name" value="Zn2Cys6_DnaBD"/>
</dbReference>
<dbReference type="Proteomes" id="UP000481861">
    <property type="component" value="Unassembled WGS sequence"/>
</dbReference>
<keyword evidence="2" id="KW-0805">Transcription regulation</keyword>
<protein>
    <recommendedName>
        <fullName evidence="6">Zn(2)-C6 fungal-type domain-containing protein</fullName>
    </recommendedName>
</protein>
<evidence type="ECO:0000313" key="8">
    <source>
        <dbReference type="Proteomes" id="UP000481861"/>
    </source>
</evidence>
<dbReference type="GO" id="GO:0005634">
    <property type="term" value="C:nucleus"/>
    <property type="evidence" value="ECO:0007669"/>
    <property type="project" value="InterPro"/>
</dbReference>
<gene>
    <name evidence="7" type="ORF">BDV95DRAFT_589419</name>
</gene>
<keyword evidence="4" id="KW-0804">Transcription</keyword>
<dbReference type="Pfam" id="PF00172">
    <property type="entry name" value="Zn_clus"/>
    <property type="match status" value="1"/>
</dbReference>
<dbReference type="Gene3D" id="4.10.240.10">
    <property type="entry name" value="Zn(2)-C6 fungal-type DNA-binding domain"/>
    <property type="match status" value="1"/>
</dbReference>
<evidence type="ECO:0000313" key="7">
    <source>
        <dbReference type="EMBL" id="KAF2878492.1"/>
    </source>
</evidence>
<dbReference type="InterPro" id="IPR036864">
    <property type="entry name" value="Zn2-C6_fun-type_DNA-bd_sf"/>
</dbReference>
<evidence type="ECO:0000256" key="2">
    <source>
        <dbReference type="ARBA" id="ARBA00023015"/>
    </source>
</evidence>
<keyword evidence="5" id="KW-0539">Nucleus</keyword>
<dbReference type="PROSITE" id="PS00463">
    <property type="entry name" value="ZN2_CY6_FUNGAL_1"/>
    <property type="match status" value="1"/>
</dbReference>
<dbReference type="PANTHER" id="PTHR31069:SF31">
    <property type="entry name" value="MONODICTYPHENONE CLUSTER TRANSCRIPTION FACTOR-RELATED"/>
    <property type="match status" value="1"/>
</dbReference>
<dbReference type="PROSITE" id="PS50048">
    <property type="entry name" value="ZN2_CY6_FUNGAL_2"/>
    <property type="match status" value="1"/>
</dbReference>
<dbReference type="GO" id="GO:0000981">
    <property type="term" value="F:DNA-binding transcription factor activity, RNA polymerase II-specific"/>
    <property type="evidence" value="ECO:0007669"/>
    <property type="project" value="InterPro"/>
</dbReference>
<evidence type="ECO:0000256" key="3">
    <source>
        <dbReference type="ARBA" id="ARBA00023125"/>
    </source>
</evidence>
<dbReference type="PRINTS" id="PR00755">
    <property type="entry name" value="AFLATOXINBRP"/>
</dbReference>
<dbReference type="InterPro" id="IPR013700">
    <property type="entry name" value="AflR"/>
</dbReference>
<evidence type="ECO:0000256" key="4">
    <source>
        <dbReference type="ARBA" id="ARBA00023163"/>
    </source>
</evidence>
<feature type="domain" description="Zn(2)-C6 fungal-type" evidence="6">
    <location>
        <begin position="12"/>
        <end position="42"/>
    </location>
</feature>
<evidence type="ECO:0000256" key="1">
    <source>
        <dbReference type="ARBA" id="ARBA00022723"/>
    </source>
</evidence>
<dbReference type="GO" id="GO:0003677">
    <property type="term" value="F:DNA binding"/>
    <property type="evidence" value="ECO:0007669"/>
    <property type="project" value="UniProtKB-KW"/>
</dbReference>
<name>A0A7C8IK53_9PLEO</name>
<comment type="caution">
    <text evidence="7">The sequence shown here is derived from an EMBL/GenBank/DDBJ whole genome shotgun (WGS) entry which is preliminary data.</text>
</comment>
<evidence type="ECO:0000259" key="6">
    <source>
        <dbReference type="PROSITE" id="PS50048"/>
    </source>
</evidence>